<keyword evidence="3" id="KW-1185">Reference proteome</keyword>
<keyword evidence="1" id="KW-0472">Membrane</keyword>
<gene>
    <name evidence="2" type="ORF">H0E87_017306</name>
</gene>
<evidence type="ECO:0000313" key="3">
    <source>
        <dbReference type="Proteomes" id="UP000807159"/>
    </source>
</evidence>
<proteinExistence type="predicted"/>
<sequence>MGVFLSSRGPNLLRFNLGRTKKYGFSGQLYDNVTHMAVLQVDFLVLCRSREALIFLLYIFLHQLGALQGLVTAWLVGHLLLSVQTMQGPYIRLPKFCFMNQCFSP</sequence>
<comment type="caution">
    <text evidence="2">The sequence shown here is derived from an EMBL/GenBank/DDBJ whole genome shotgun (WGS) entry which is preliminary data.</text>
</comment>
<dbReference type="AlphaFoldDB" id="A0A8T2XZQ5"/>
<accession>A0A8T2XZQ5</accession>
<feature type="transmembrane region" description="Helical" evidence="1">
    <location>
        <begin position="53"/>
        <end position="76"/>
    </location>
</feature>
<protein>
    <submittedName>
        <fullName evidence="2">Uncharacterized protein</fullName>
    </submittedName>
</protein>
<dbReference type="EMBL" id="JACEGQ020000009">
    <property type="protein sequence ID" value="KAH8498336.1"/>
    <property type="molecule type" value="Genomic_DNA"/>
</dbReference>
<evidence type="ECO:0000256" key="1">
    <source>
        <dbReference type="SAM" id="Phobius"/>
    </source>
</evidence>
<reference evidence="2" key="1">
    <citation type="journal article" date="2021" name="J. Hered.">
        <title>Genome Assembly of Salicaceae Populus deltoides (Eastern Cottonwood) I-69 Based on Nanopore Sequencing and Hi-C Technologies.</title>
        <authorList>
            <person name="Bai S."/>
            <person name="Wu H."/>
            <person name="Zhang J."/>
            <person name="Pan Z."/>
            <person name="Zhao W."/>
            <person name="Li Z."/>
            <person name="Tong C."/>
        </authorList>
    </citation>
    <scope>NUCLEOTIDE SEQUENCE</scope>
    <source>
        <tissue evidence="2">Leaf</tissue>
    </source>
</reference>
<evidence type="ECO:0000313" key="2">
    <source>
        <dbReference type="EMBL" id="KAH8498336.1"/>
    </source>
</evidence>
<dbReference type="Proteomes" id="UP000807159">
    <property type="component" value="Chromosome 9"/>
</dbReference>
<keyword evidence="1" id="KW-1133">Transmembrane helix</keyword>
<organism evidence="2 3">
    <name type="scientific">Populus deltoides</name>
    <name type="common">Eastern poplar</name>
    <name type="synonym">Eastern cottonwood</name>
    <dbReference type="NCBI Taxonomy" id="3696"/>
    <lineage>
        <taxon>Eukaryota</taxon>
        <taxon>Viridiplantae</taxon>
        <taxon>Streptophyta</taxon>
        <taxon>Embryophyta</taxon>
        <taxon>Tracheophyta</taxon>
        <taxon>Spermatophyta</taxon>
        <taxon>Magnoliopsida</taxon>
        <taxon>eudicotyledons</taxon>
        <taxon>Gunneridae</taxon>
        <taxon>Pentapetalae</taxon>
        <taxon>rosids</taxon>
        <taxon>fabids</taxon>
        <taxon>Malpighiales</taxon>
        <taxon>Salicaceae</taxon>
        <taxon>Saliceae</taxon>
        <taxon>Populus</taxon>
    </lineage>
</organism>
<name>A0A8T2XZQ5_POPDE</name>
<keyword evidence="1" id="KW-0812">Transmembrane</keyword>